<feature type="binding site" evidence="2">
    <location>
        <position position="139"/>
    </location>
    <ligand>
        <name>Fe cation</name>
        <dbReference type="ChEBI" id="CHEBI:24875"/>
    </ligand>
</feature>
<dbReference type="Pfam" id="PF01327">
    <property type="entry name" value="Pep_deformylase"/>
    <property type="match status" value="1"/>
</dbReference>
<keyword evidence="2" id="KW-0408">Iron</keyword>
<evidence type="ECO:0000256" key="1">
    <source>
        <dbReference type="ARBA" id="ARBA00010759"/>
    </source>
</evidence>
<feature type="binding site" evidence="2">
    <location>
        <position position="93"/>
    </location>
    <ligand>
        <name>Fe cation</name>
        <dbReference type="ChEBI" id="CHEBI:24875"/>
    </ligand>
</feature>
<evidence type="ECO:0000313" key="4">
    <source>
        <dbReference type="Proteomes" id="UP000617145"/>
    </source>
</evidence>
<comment type="similarity">
    <text evidence="1 2">Belongs to the polypeptide deformylase family.</text>
</comment>
<dbReference type="GO" id="GO:0042586">
    <property type="term" value="F:peptide deformylase activity"/>
    <property type="evidence" value="ECO:0007669"/>
    <property type="project" value="UniProtKB-UniRule"/>
</dbReference>
<dbReference type="EMBL" id="BMJV01000003">
    <property type="protein sequence ID" value="GGG71966.1"/>
    <property type="molecule type" value="Genomic_DNA"/>
</dbReference>
<dbReference type="NCBIfam" id="NF001159">
    <property type="entry name" value="PRK00150.1-3"/>
    <property type="match status" value="1"/>
</dbReference>
<keyword evidence="4" id="KW-1185">Reference proteome</keyword>
<protein>
    <recommendedName>
        <fullName evidence="2">Peptide deformylase</fullName>
        <shortName evidence="2">PDF</shortName>
        <ecNumber evidence="2">3.5.1.88</ecNumber>
    </recommendedName>
    <alternativeName>
        <fullName evidence="2">Polypeptide deformylase</fullName>
    </alternativeName>
</protein>
<dbReference type="GO" id="GO:0046872">
    <property type="term" value="F:metal ion binding"/>
    <property type="evidence" value="ECO:0007669"/>
    <property type="project" value="UniProtKB-KW"/>
</dbReference>
<keyword evidence="2" id="KW-0378">Hydrolase</keyword>
<dbReference type="CDD" id="cd00487">
    <property type="entry name" value="Pep_deformylase"/>
    <property type="match status" value="1"/>
</dbReference>
<proteinExistence type="inferred from homology"/>
<sequence>MALRDILKWPDTRLKQPCAEVDDPASVEALVTDLFETMYDAPGRGLAAPQVGSLVRVFVMDAGWKDGDMAPLAVINPQILDVSEETSRMDEGCLSIPGVTAPVTRPETVTMVFTDLQGNRVERRFEGAEARVAQHEYDHLDGLVHFDRMPPEDAADLMHAYERQS</sequence>
<comment type="caution">
    <text evidence="3">The sequence shown here is derived from an EMBL/GenBank/DDBJ whole genome shotgun (WGS) entry which is preliminary data.</text>
</comment>
<feature type="active site" evidence="2">
    <location>
        <position position="136"/>
    </location>
</feature>
<dbReference type="NCBIfam" id="TIGR00079">
    <property type="entry name" value="pept_deformyl"/>
    <property type="match status" value="1"/>
</dbReference>
<organism evidence="3 4">
    <name type="scientific">Salipiger pallidus</name>
    <dbReference type="NCBI Taxonomy" id="1775170"/>
    <lineage>
        <taxon>Bacteria</taxon>
        <taxon>Pseudomonadati</taxon>
        <taxon>Pseudomonadota</taxon>
        <taxon>Alphaproteobacteria</taxon>
        <taxon>Rhodobacterales</taxon>
        <taxon>Roseobacteraceae</taxon>
        <taxon>Salipiger</taxon>
    </lineage>
</organism>
<dbReference type="Gene3D" id="3.90.45.10">
    <property type="entry name" value="Peptide deformylase"/>
    <property type="match status" value="1"/>
</dbReference>
<comment type="catalytic activity">
    <reaction evidence="2">
        <text>N-terminal N-formyl-L-methionyl-[peptide] + H2O = N-terminal L-methionyl-[peptide] + formate</text>
        <dbReference type="Rhea" id="RHEA:24420"/>
        <dbReference type="Rhea" id="RHEA-COMP:10639"/>
        <dbReference type="Rhea" id="RHEA-COMP:10640"/>
        <dbReference type="ChEBI" id="CHEBI:15377"/>
        <dbReference type="ChEBI" id="CHEBI:15740"/>
        <dbReference type="ChEBI" id="CHEBI:49298"/>
        <dbReference type="ChEBI" id="CHEBI:64731"/>
        <dbReference type="EC" id="3.5.1.88"/>
    </reaction>
</comment>
<dbReference type="PIRSF" id="PIRSF004749">
    <property type="entry name" value="Pep_def"/>
    <property type="match status" value="1"/>
</dbReference>
<dbReference type="Proteomes" id="UP000617145">
    <property type="component" value="Unassembled WGS sequence"/>
</dbReference>
<dbReference type="GO" id="GO:0006412">
    <property type="term" value="P:translation"/>
    <property type="evidence" value="ECO:0007669"/>
    <property type="project" value="UniProtKB-UniRule"/>
</dbReference>
<dbReference type="AlphaFoldDB" id="A0A8J2ZJH9"/>
<dbReference type="RefSeq" id="WP_188790068.1">
    <property type="nucleotide sequence ID" value="NZ_BMJV01000003.1"/>
</dbReference>
<evidence type="ECO:0000256" key="2">
    <source>
        <dbReference type="HAMAP-Rule" id="MF_00163"/>
    </source>
</evidence>
<reference evidence="3" key="1">
    <citation type="journal article" date="2014" name="Int. J. Syst. Evol. Microbiol.">
        <title>Complete genome sequence of Corynebacterium casei LMG S-19264T (=DSM 44701T), isolated from a smear-ripened cheese.</title>
        <authorList>
            <consortium name="US DOE Joint Genome Institute (JGI-PGF)"/>
            <person name="Walter F."/>
            <person name="Albersmeier A."/>
            <person name="Kalinowski J."/>
            <person name="Ruckert C."/>
        </authorList>
    </citation>
    <scope>NUCLEOTIDE SEQUENCE</scope>
    <source>
        <strain evidence="3">CGMCC 1.15762</strain>
    </source>
</reference>
<comment type="cofactor">
    <cofactor evidence="2">
        <name>Fe(2+)</name>
        <dbReference type="ChEBI" id="CHEBI:29033"/>
    </cofactor>
    <text evidence="2">Binds 1 Fe(2+) ion.</text>
</comment>
<dbReference type="EC" id="3.5.1.88" evidence="2"/>
<dbReference type="InterPro" id="IPR023635">
    <property type="entry name" value="Peptide_deformylase"/>
</dbReference>
<keyword evidence="2" id="KW-0648">Protein biosynthesis</keyword>
<accession>A0A8J2ZJH9</accession>
<reference evidence="3" key="2">
    <citation type="submission" date="2020-09" db="EMBL/GenBank/DDBJ databases">
        <authorList>
            <person name="Sun Q."/>
            <person name="Zhou Y."/>
        </authorList>
    </citation>
    <scope>NUCLEOTIDE SEQUENCE</scope>
    <source>
        <strain evidence="3">CGMCC 1.15762</strain>
    </source>
</reference>
<name>A0A8J2ZJH9_9RHOB</name>
<dbReference type="PANTHER" id="PTHR10458:SF22">
    <property type="entry name" value="PEPTIDE DEFORMYLASE"/>
    <property type="match status" value="1"/>
</dbReference>
<keyword evidence="2" id="KW-0479">Metal-binding</keyword>
<evidence type="ECO:0000313" key="3">
    <source>
        <dbReference type="EMBL" id="GGG71966.1"/>
    </source>
</evidence>
<dbReference type="InterPro" id="IPR036821">
    <property type="entry name" value="Peptide_deformylase_sf"/>
</dbReference>
<dbReference type="SUPFAM" id="SSF56420">
    <property type="entry name" value="Peptide deformylase"/>
    <property type="match status" value="1"/>
</dbReference>
<dbReference type="PRINTS" id="PR01576">
    <property type="entry name" value="PDEFORMYLASE"/>
</dbReference>
<comment type="function">
    <text evidence="2">Removes the formyl group from the N-terminal Met of newly synthesized proteins. Requires at least a dipeptide for an efficient rate of reaction. N-terminal L-methionine is a prerequisite for activity but the enzyme has broad specificity at other positions.</text>
</comment>
<gene>
    <name evidence="2 3" type="primary">def</name>
    <name evidence="3" type="ORF">GCM10011415_19920</name>
</gene>
<feature type="binding site" evidence="2">
    <location>
        <position position="135"/>
    </location>
    <ligand>
        <name>Fe cation</name>
        <dbReference type="ChEBI" id="CHEBI:24875"/>
    </ligand>
</feature>
<dbReference type="HAMAP" id="MF_00163">
    <property type="entry name" value="Pep_deformylase"/>
    <property type="match status" value="1"/>
</dbReference>
<dbReference type="PANTHER" id="PTHR10458">
    <property type="entry name" value="PEPTIDE DEFORMYLASE"/>
    <property type="match status" value="1"/>
</dbReference>